<evidence type="ECO:0000256" key="1">
    <source>
        <dbReference type="PROSITE-ProRule" id="PRU00047"/>
    </source>
</evidence>
<keyword evidence="5" id="KW-1185">Reference proteome</keyword>
<evidence type="ECO:0000313" key="4">
    <source>
        <dbReference type="EMBL" id="KAH0781472.1"/>
    </source>
</evidence>
<protein>
    <recommendedName>
        <fullName evidence="3">CCHC-type domain-containing protein</fullName>
    </recommendedName>
</protein>
<organism evidence="4 5">
    <name type="scientific">Solanum tuberosum</name>
    <name type="common">Potato</name>
    <dbReference type="NCBI Taxonomy" id="4113"/>
    <lineage>
        <taxon>Eukaryota</taxon>
        <taxon>Viridiplantae</taxon>
        <taxon>Streptophyta</taxon>
        <taxon>Embryophyta</taxon>
        <taxon>Tracheophyta</taxon>
        <taxon>Spermatophyta</taxon>
        <taxon>Magnoliopsida</taxon>
        <taxon>eudicotyledons</taxon>
        <taxon>Gunneridae</taxon>
        <taxon>Pentapetalae</taxon>
        <taxon>asterids</taxon>
        <taxon>lamiids</taxon>
        <taxon>Solanales</taxon>
        <taxon>Solanaceae</taxon>
        <taxon>Solanoideae</taxon>
        <taxon>Solaneae</taxon>
        <taxon>Solanum</taxon>
    </lineage>
</organism>
<evidence type="ECO:0000256" key="2">
    <source>
        <dbReference type="SAM" id="MobiDB-lite"/>
    </source>
</evidence>
<proteinExistence type="predicted"/>
<keyword evidence="1" id="KW-0863">Zinc-finger</keyword>
<evidence type="ECO:0000259" key="3">
    <source>
        <dbReference type="PROSITE" id="PS50158"/>
    </source>
</evidence>
<feature type="region of interest" description="Disordered" evidence="2">
    <location>
        <begin position="618"/>
        <end position="638"/>
    </location>
</feature>
<dbReference type="PROSITE" id="PS50158">
    <property type="entry name" value="ZF_CCHC"/>
    <property type="match status" value="1"/>
</dbReference>
<dbReference type="PANTHER" id="PTHR31286">
    <property type="entry name" value="GLYCINE-RICH CELL WALL STRUCTURAL PROTEIN 1.8-LIKE"/>
    <property type="match status" value="1"/>
</dbReference>
<accession>A0ABQ7WNB7</accession>
<dbReference type="Pfam" id="PF14111">
    <property type="entry name" value="DUF4283"/>
    <property type="match status" value="1"/>
</dbReference>
<dbReference type="PANTHER" id="PTHR31286:SF177">
    <property type="entry name" value="ENDONUCLEASE_EXONUCLEASE_PHOSPHATASE"/>
    <property type="match status" value="1"/>
</dbReference>
<name>A0ABQ7WNB7_SOLTU</name>
<feature type="compositionally biased region" description="Polar residues" evidence="2">
    <location>
        <begin position="581"/>
        <end position="595"/>
    </location>
</feature>
<feature type="region of interest" description="Disordered" evidence="2">
    <location>
        <begin position="117"/>
        <end position="138"/>
    </location>
</feature>
<dbReference type="InterPro" id="IPR040256">
    <property type="entry name" value="At4g02000-like"/>
</dbReference>
<feature type="region of interest" description="Disordered" evidence="2">
    <location>
        <begin position="219"/>
        <end position="255"/>
    </location>
</feature>
<reference evidence="4 5" key="1">
    <citation type="journal article" date="2021" name="bioRxiv">
        <title>Chromosome-scale and haplotype-resolved genome assembly of a tetraploid potato cultivar.</title>
        <authorList>
            <person name="Sun H."/>
            <person name="Jiao W.-B."/>
            <person name="Krause K."/>
            <person name="Campoy J.A."/>
            <person name="Goel M."/>
            <person name="Folz-Donahue K."/>
            <person name="Kukat C."/>
            <person name="Huettel B."/>
            <person name="Schneeberger K."/>
        </authorList>
    </citation>
    <scope>NUCLEOTIDE SEQUENCE [LARGE SCALE GENOMIC DNA]</scope>
    <source>
        <strain evidence="4">SolTubOtavaFocal</strain>
        <tissue evidence="4">Leaves</tissue>
    </source>
</reference>
<keyword evidence="1" id="KW-0862">Zinc</keyword>
<feature type="domain" description="CCHC-type" evidence="3">
    <location>
        <begin position="484"/>
        <end position="497"/>
    </location>
</feature>
<dbReference type="InterPro" id="IPR001878">
    <property type="entry name" value="Znf_CCHC"/>
</dbReference>
<feature type="region of interest" description="Disordered" evidence="2">
    <location>
        <begin position="502"/>
        <end position="595"/>
    </location>
</feature>
<keyword evidence="1" id="KW-0479">Metal-binding</keyword>
<sequence length="662" mass="75594">MAERVFDGTRINNPMEDASQIRGKGLGEKTPSLKMFIIATEARNSGESSQNCHQNRSTAEEIHTDSAIGSGNIGREGHNIAALSTFHGGIAGSGDSTGIPSKNFENFQYLEEIRGLSQTQTQHREGKQPVQDLGQSSTPLMDEQFIKKQGMDTSIIHNNSRLNVLPANQTQLNSDSEHLRNENDQQQTWVPKEQGKNITINSNIRANQQQVYQDNFPRISRNFDKQAPKTNTNHVRRDRPPVNPPNLPKTDPLTAPAPYTVVQTYADRLRYNQAKCDVSIILTAPEITTKQGLHAVLYVKEEVMRDLAATCKFILIGKFSYTMPKLELIRKNFILQTQLSGGVKIAHFNSRHVYIDLDNELDYNMVWTKQRMSIAGQVMRIQVWTPNFKPAEETPIVPIWISLPELPWHCYNKEFVTGLLSPIGKVLYLDSASIKKTRGSQARVNVQVDLTQKRPSYIWMGYIGEDITDGRWQKLEYDNIPNYCFYCKHQGHLESDCTIRQRDEDKKKKDMEAVRNKNYKEMDKNTQSKSQKEGDQKEGTNQQYNKQRDQEQKQYQQEDQWQTQKRRNNNQLQAPRGNPRQAEQTTNQAGITNIPTQNTYINLDVQESSHSLEVLDNYKGTKGDSRPHIAATNQKGQDEYNRKIANAGKDTTKKLQVDIISK</sequence>
<dbReference type="Proteomes" id="UP000826656">
    <property type="component" value="Unassembled WGS sequence"/>
</dbReference>
<evidence type="ECO:0000313" key="5">
    <source>
        <dbReference type="Proteomes" id="UP000826656"/>
    </source>
</evidence>
<feature type="compositionally biased region" description="Basic and acidic residues" evidence="2">
    <location>
        <begin position="502"/>
        <end position="538"/>
    </location>
</feature>
<gene>
    <name evidence="4" type="ORF">KY290_001070</name>
</gene>
<feature type="compositionally biased region" description="Low complexity" evidence="2">
    <location>
        <begin position="553"/>
        <end position="563"/>
    </location>
</feature>
<dbReference type="InterPro" id="IPR025558">
    <property type="entry name" value="DUF4283"/>
</dbReference>
<comment type="caution">
    <text evidence="4">The sequence shown here is derived from an EMBL/GenBank/DDBJ whole genome shotgun (WGS) entry which is preliminary data.</text>
</comment>
<dbReference type="EMBL" id="JAIVGD010000001">
    <property type="protein sequence ID" value="KAH0781472.1"/>
    <property type="molecule type" value="Genomic_DNA"/>
</dbReference>